<dbReference type="EMBL" id="BRYB01002522">
    <property type="protein sequence ID" value="GMI21039.1"/>
    <property type="molecule type" value="Genomic_DNA"/>
</dbReference>
<reference evidence="2 3" key="1">
    <citation type="journal article" date="2023" name="Commun. Biol.">
        <title>Genome analysis of Parmales, the sister group of diatoms, reveals the evolutionary specialization of diatoms from phago-mixotrophs to photoautotrophs.</title>
        <authorList>
            <person name="Ban H."/>
            <person name="Sato S."/>
            <person name="Yoshikawa S."/>
            <person name="Yamada K."/>
            <person name="Nakamura Y."/>
            <person name="Ichinomiya M."/>
            <person name="Sato N."/>
            <person name="Blanc-Mathieu R."/>
            <person name="Endo H."/>
            <person name="Kuwata A."/>
            <person name="Ogata H."/>
        </authorList>
    </citation>
    <scope>NUCLEOTIDE SEQUENCE [LARGE SCALE GENOMIC DNA]</scope>
</reference>
<dbReference type="Gene3D" id="1.20.5.340">
    <property type="match status" value="1"/>
</dbReference>
<dbReference type="SUPFAM" id="SSF90257">
    <property type="entry name" value="Myosin rod fragments"/>
    <property type="match status" value="1"/>
</dbReference>
<comment type="caution">
    <text evidence="2">The sequence shown here is derived from an EMBL/GenBank/DDBJ whole genome shotgun (WGS) entry which is preliminary data.</text>
</comment>
<proteinExistence type="predicted"/>
<protein>
    <submittedName>
        <fullName evidence="2">Uncharacterized protein</fullName>
    </submittedName>
</protein>
<evidence type="ECO:0000313" key="2">
    <source>
        <dbReference type="EMBL" id="GMI21039.1"/>
    </source>
</evidence>
<accession>A0ABQ6M7F3</accession>
<evidence type="ECO:0000256" key="1">
    <source>
        <dbReference type="SAM" id="MobiDB-lite"/>
    </source>
</evidence>
<evidence type="ECO:0000313" key="3">
    <source>
        <dbReference type="Proteomes" id="UP001165060"/>
    </source>
</evidence>
<dbReference type="Proteomes" id="UP001165060">
    <property type="component" value="Unassembled WGS sequence"/>
</dbReference>
<feature type="region of interest" description="Disordered" evidence="1">
    <location>
        <begin position="37"/>
        <end position="71"/>
    </location>
</feature>
<gene>
    <name evidence="2" type="ORF">TeGR_g5373</name>
</gene>
<organism evidence="2 3">
    <name type="scientific">Tetraparma gracilis</name>
    <dbReference type="NCBI Taxonomy" id="2962635"/>
    <lineage>
        <taxon>Eukaryota</taxon>
        <taxon>Sar</taxon>
        <taxon>Stramenopiles</taxon>
        <taxon>Ochrophyta</taxon>
        <taxon>Bolidophyceae</taxon>
        <taxon>Parmales</taxon>
        <taxon>Triparmaceae</taxon>
        <taxon>Tetraparma</taxon>
    </lineage>
</organism>
<keyword evidence="3" id="KW-1185">Reference proteome</keyword>
<feature type="compositionally biased region" description="Basic and acidic residues" evidence="1">
    <location>
        <begin position="37"/>
        <end position="55"/>
    </location>
</feature>
<sequence>MFSSSPRPNLDFRAAASAGSCLTQQARKTVQVFRAKNEASKESHLRQQKAEEAMKAKTRRLNNANSSAKRDVPRLQAALQARPSSASAPFLEITIENFGANGRKKVITSLDQLLELLPKRQAELKQAGEAVDEDGKARGLAKAETNRLSVEVSASQTGLLTVGKRLDCMEQAMEPLKEQEKQLSTLWARVDELEADPEGLGREERDQALLEIEEVSAKARSNIDTIRANAAEMALIMARHDVDIADLQARTADLESAVAGCKEKIEENTDLIGENRGCVSALTSQVSDLTSQVSDLTSQVSDLTSQNESLAAVVNSLASEVKLLRDEVAEMKAVPPPPSKPSPQPASVRLKGTLKQLTAYSGLDVENENVDPNSRR</sequence>
<name>A0ABQ6M7F3_9STRA</name>